<keyword evidence="1" id="KW-0677">Repeat</keyword>
<dbReference type="RefSeq" id="WP_110830506.1">
    <property type="nucleotide sequence ID" value="NZ_BMQG01000001.1"/>
</dbReference>
<evidence type="ECO:0000256" key="1">
    <source>
        <dbReference type="ARBA" id="ARBA00022737"/>
    </source>
</evidence>
<evidence type="ECO:0000256" key="2">
    <source>
        <dbReference type="SAM" id="SignalP"/>
    </source>
</evidence>
<dbReference type="InterPro" id="IPR003410">
    <property type="entry name" value="HYR_dom"/>
</dbReference>
<dbReference type="PROSITE" id="PS51257">
    <property type="entry name" value="PROKAR_LIPOPROTEIN"/>
    <property type="match status" value="1"/>
</dbReference>
<keyword evidence="2" id="KW-0732">Signal</keyword>
<evidence type="ECO:0000313" key="4">
    <source>
        <dbReference type="EMBL" id="GGM30950.1"/>
    </source>
</evidence>
<gene>
    <name evidence="4" type="ORF">GCM10008956_03830</name>
</gene>
<feature type="chain" id="PRO_5034931583" description="HYR domain-containing protein" evidence="2">
    <location>
        <begin position="22"/>
        <end position="587"/>
    </location>
</feature>
<dbReference type="NCBIfam" id="NF038114">
    <property type="entry name" value="rightmost"/>
    <property type="match status" value="1"/>
</dbReference>
<proteinExistence type="predicted"/>
<dbReference type="Proteomes" id="UP000600547">
    <property type="component" value="Unassembled WGS sequence"/>
</dbReference>
<sequence length="587" mass="58422">MKAHLPALATLTLLLAACNQAPVSQPAPPAAHTGGAVKAQDLVVVNVNGVIPTGNVTKEPGQTGSASFYLDPTNGDGKQGCNATGNGGQVTFSLASSNPSVIANAGPSAPVMGCGSLNARSLTYTVNPNAPVGTVVTLTVSAAGAQGTNTAARFTVQVVAPTPTDSTPPVVTPTITGPQGQNGWYTGDVTVVWNTTDPDSGVTSAPCPSVTLTEDTTGQTLTCSATSAGGTSTQTVTIKRDATLPDVTVTPGGTQGQNGWYTSDVTFETTRADATSGIASCEASGTDPLTTDAASHTAALSCTDNAGNTAQASVTVKRDATAPTASVTPSGTQGQNGWYTSDVTFSVTGQDNLSGVGTCTAPAALTADSAAYAASATCTDNAGNTSAAASITVKRDATRPVLSLPSGVNVTATANSQATVTYVATADAAISGLAGLNCTPASGSTLSVGTTLATCTATDNAGNQATGSFPISVTYAFTGFFQPIDMGGVVNTVKAGSAVPVKFRLGGYQGMTILAPNAPTSAANSCGATEAPVEETVTAGNSSLTWDATAGQYVYIWKTNTAWAGSCRTFTLTLADGTSQKAYFRFK</sequence>
<dbReference type="AlphaFoldDB" id="A0A8H9GIR9"/>
<protein>
    <recommendedName>
        <fullName evidence="3">HYR domain-containing protein</fullName>
    </recommendedName>
</protein>
<name>A0A8H9GIR9_9DEIO</name>
<feature type="domain" description="HYR" evidence="3">
    <location>
        <begin position="396"/>
        <end position="473"/>
    </location>
</feature>
<dbReference type="EMBL" id="BMQG01000001">
    <property type="protein sequence ID" value="GGM30950.1"/>
    <property type="molecule type" value="Genomic_DNA"/>
</dbReference>
<reference evidence="5" key="1">
    <citation type="journal article" date="2019" name="Int. J. Syst. Evol. Microbiol.">
        <title>The Global Catalogue of Microorganisms (GCM) 10K type strain sequencing project: providing services to taxonomists for standard genome sequencing and annotation.</title>
        <authorList>
            <consortium name="The Broad Institute Genomics Platform"/>
            <consortium name="The Broad Institute Genome Sequencing Center for Infectious Disease"/>
            <person name="Wu L."/>
            <person name="Ma J."/>
        </authorList>
    </citation>
    <scope>NUCLEOTIDE SEQUENCE [LARGE SCALE GENOMIC DNA]</scope>
    <source>
        <strain evidence="5">JCM 31047</strain>
    </source>
</reference>
<accession>A0A8H9GIR9</accession>
<comment type="caution">
    <text evidence="4">The sequence shown here is derived from an EMBL/GenBank/DDBJ whole genome shotgun (WGS) entry which is preliminary data.</text>
</comment>
<evidence type="ECO:0000259" key="3">
    <source>
        <dbReference type="Pfam" id="PF02494"/>
    </source>
</evidence>
<evidence type="ECO:0000313" key="5">
    <source>
        <dbReference type="Proteomes" id="UP000600547"/>
    </source>
</evidence>
<organism evidence="4 5">
    <name type="scientific">Deinococcus arenae</name>
    <dbReference type="NCBI Taxonomy" id="1452751"/>
    <lineage>
        <taxon>Bacteria</taxon>
        <taxon>Thermotogati</taxon>
        <taxon>Deinococcota</taxon>
        <taxon>Deinococci</taxon>
        <taxon>Deinococcales</taxon>
        <taxon>Deinococcaceae</taxon>
        <taxon>Deinococcus</taxon>
    </lineage>
</organism>
<feature type="signal peptide" evidence="2">
    <location>
        <begin position="1"/>
        <end position="21"/>
    </location>
</feature>
<dbReference type="Pfam" id="PF02494">
    <property type="entry name" value="HYR"/>
    <property type="match status" value="1"/>
</dbReference>
<keyword evidence="5" id="KW-1185">Reference proteome</keyword>